<dbReference type="Proteomes" id="UP000002668">
    <property type="component" value="Genome"/>
</dbReference>
<dbReference type="STRING" id="985895.E4ZHT3"/>
<proteinExistence type="inferred from homology"/>
<dbReference type="InterPro" id="IPR008030">
    <property type="entry name" value="NmrA-like"/>
</dbReference>
<dbReference type="eggNOG" id="ENOG502RXC9">
    <property type="taxonomic scope" value="Eukaryota"/>
</dbReference>
<keyword evidence="2" id="KW-0521">NADP</keyword>
<reference evidence="5" key="1">
    <citation type="journal article" date="2011" name="Nat. Commun.">
        <title>Effector diversification within compartments of the Leptosphaeria maculans genome affected by Repeat-Induced Point mutations.</title>
        <authorList>
            <person name="Rouxel T."/>
            <person name="Grandaubert J."/>
            <person name="Hane J.K."/>
            <person name="Hoede C."/>
            <person name="van de Wouw A.P."/>
            <person name="Couloux A."/>
            <person name="Dominguez V."/>
            <person name="Anthouard V."/>
            <person name="Bally P."/>
            <person name="Bourras S."/>
            <person name="Cozijnsen A.J."/>
            <person name="Ciuffetti L.M."/>
            <person name="Degrave A."/>
            <person name="Dilmaghani A."/>
            <person name="Duret L."/>
            <person name="Fudal I."/>
            <person name="Goodwin S.B."/>
            <person name="Gout L."/>
            <person name="Glaser N."/>
            <person name="Linglin J."/>
            <person name="Kema G.H.J."/>
            <person name="Lapalu N."/>
            <person name="Lawrence C.B."/>
            <person name="May K."/>
            <person name="Meyer M."/>
            <person name="Ollivier B."/>
            <person name="Poulain J."/>
            <person name="Schoch C.L."/>
            <person name="Simon A."/>
            <person name="Spatafora J.W."/>
            <person name="Stachowiak A."/>
            <person name="Turgeon B.G."/>
            <person name="Tyler B.M."/>
            <person name="Vincent D."/>
            <person name="Weissenbach J."/>
            <person name="Amselem J."/>
            <person name="Quesneville H."/>
            <person name="Oliver R.P."/>
            <person name="Wincker P."/>
            <person name="Balesdent M.-H."/>
            <person name="Howlett B.J."/>
        </authorList>
    </citation>
    <scope>NUCLEOTIDE SEQUENCE [LARGE SCALE GENOMIC DNA]</scope>
    <source>
        <strain evidence="5">JN3 / isolate v23.1.3 / race Av1-4-5-6-7-8</strain>
    </source>
</reference>
<evidence type="ECO:0000256" key="2">
    <source>
        <dbReference type="ARBA" id="ARBA00022857"/>
    </source>
</evidence>
<name>E4ZHT3_LEPMJ</name>
<dbReference type="Pfam" id="PF05368">
    <property type="entry name" value="NmrA"/>
    <property type="match status" value="1"/>
</dbReference>
<dbReference type="OrthoDB" id="9997102at2759"/>
<keyword evidence="5" id="KW-1185">Reference proteome</keyword>
<dbReference type="InterPro" id="IPR051164">
    <property type="entry name" value="NmrA-like_oxidored"/>
</dbReference>
<dbReference type="EMBL" id="FP929065">
    <property type="protein sequence ID" value="CBX90916.1"/>
    <property type="molecule type" value="Genomic_DNA"/>
</dbReference>
<feature type="domain" description="NmrA-like" evidence="3">
    <location>
        <begin position="4"/>
        <end position="292"/>
    </location>
</feature>
<dbReference type="Gene3D" id="3.40.50.720">
    <property type="entry name" value="NAD(P)-binding Rossmann-like Domain"/>
    <property type="match status" value="1"/>
</dbReference>
<dbReference type="InterPro" id="IPR036291">
    <property type="entry name" value="NAD(P)-bd_dom_sf"/>
</dbReference>
<dbReference type="InParanoid" id="E4ZHT3"/>
<dbReference type="SUPFAM" id="SSF51735">
    <property type="entry name" value="NAD(P)-binding Rossmann-fold domains"/>
    <property type="match status" value="1"/>
</dbReference>
<dbReference type="GO" id="GO:0005634">
    <property type="term" value="C:nucleus"/>
    <property type="evidence" value="ECO:0007669"/>
    <property type="project" value="TreeGrafter"/>
</dbReference>
<dbReference type="RefSeq" id="XP_003834281.1">
    <property type="nucleotide sequence ID" value="XM_003834233.1"/>
</dbReference>
<evidence type="ECO:0000313" key="4">
    <source>
        <dbReference type="EMBL" id="CBX90916.1"/>
    </source>
</evidence>
<accession>E4ZHT3</accession>
<dbReference type="PANTHER" id="PTHR42748:SF25">
    <property type="entry name" value="NMRA FAMILY PROTEIN"/>
    <property type="match status" value="1"/>
</dbReference>
<evidence type="ECO:0000313" key="5">
    <source>
        <dbReference type="Proteomes" id="UP000002668"/>
    </source>
</evidence>
<dbReference type="PANTHER" id="PTHR42748">
    <property type="entry name" value="NITROGEN METABOLITE REPRESSION PROTEIN NMRA FAMILY MEMBER"/>
    <property type="match status" value="1"/>
</dbReference>
<protein>
    <submittedName>
        <fullName evidence="4">Similar to NmrA family protein</fullName>
    </submittedName>
</protein>
<dbReference type="Gene3D" id="3.90.25.10">
    <property type="entry name" value="UDP-galactose 4-epimerase, domain 1"/>
    <property type="match status" value="1"/>
</dbReference>
<dbReference type="OMA" id="VNWFRDE"/>
<gene>
    <name evidence="4" type="ORF">LEMA_P059500.1</name>
</gene>
<dbReference type="HOGENOM" id="CLU_007383_8_4_1"/>
<dbReference type="AlphaFoldDB" id="E4ZHT3"/>
<organism evidence="5">
    <name type="scientific">Leptosphaeria maculans (strain JN3 / isolate v23.1.3 / race Av1-4-5-6-7-8)</name>
    <name type="common">Blackleg fungus</name>
    <name type="synonym">Phoma lingam</name>
    <dbReference type="NCBI Taxonomy" id="985895"/>
    <lineage>
        <taxon>Eukaryota</taxon>
        <taxon>Fungi</taxon>
        <taxon>Dikarya</taxon>
        <taxon>Ascomycota</taxon>
        <taxon>Pezizomycotina</taxon>
        <taxon>Dothideomycetes</taxon>
        <taxon>Pleosporomycetidae</taxon>
        <taxon>Pleosporales</taxon>
        <taxon>Pleosporineae</taxon>
        <taxon>Leptosphaeriaceae</taxon>
        <taxon>Plenodomus</taxon>
        <taxon>Plenodomus lingam/Leptosphaeria maculans species complex</taxon>
    </lineage>
</organism>
<evidence type="ECO:0000256" key="1">
    <source>
        <dbReference type="ARBA" id="ARBA00006328"/>
    </source>
</evidence>
<sequence>MAATKAILVTGATGKQGGAVLEQLSIHSSSGDYTLLAVTRDANSASAQRIVQEHPAVKIVQGNLDDVPSLFQSAKAVLREAGKAETIWGVYSVQVSMGKNVTYDSEVKQGKDLIDESVKEGVTHFVYSSVDRGGNVRSFENKTPIPHFQTKFEIEQHLLERAGKQGEHMGWTILRPVAFMDNLAPGFPTKVFLAALRDTLQGKSLQWVSVEDIGLFGARAFRENEKWNGRAEGLAGSELTMDEMNGCFERVIGSPVPATYGFFGSTLMYMVTEVKLMINWFAEEGYGVDVAKLKEEEPRLSDFETWLREKSGWKSQVIAK</sequence>
<evidence type="ECO:0000259" key="3">
    <source>
        <dbReference type="Pfam" id="PF05368"/>
    </source>
</evidence>
<comment type="similarity">
    <text evidence="1">Belongs to the NmrA-type oxidoreductase family.</text>
</comment>
<dbReference type="VEuPathDB" id="FungiDB:LEMA_P059500.1"/>
<dbReference type="GeneID" id="13284494"/>